<dbReference type="Proteomes" id="UP000294980">
    <property type="component" value="Unassembled WGS sequence"/>
</dbReference>
<dbReference type="GO" id="GO:0015562">
    <property type="term" value="F:efflux transmembrane transporter activity"/>
    <property type="evidence" value="ECO:0007669"/>
    <property type="project" value="InterPro"/>
</dbReference>
<feature type="signal peptide" evidence="9">
    <location>
        <begin position="1"/>
        <end position="35"/>
    </location>
</feature>
<dbReference type="GO" id="GO:0009279">
    <property type="term" value="C:cell outer membrane"/>
    <property type="evidence" value="ECO:0007669"/>
    <property type="project" value="UniProtKB-SubCell"/>
</dbReference>
<comment type="caution">
    <text evidence="10">The sequence shown here is derived from an EMBL/GenBank/DDBJ whole genome shotgun (WGS) entry which is preliminary data.</text>
</comment>
<keyword evidence="9" id="KW-0732">Signal</keyword>
<accession>A0A4R2KM54</accession>
<evidence type="ECO:0000256" key="3">
    <source>
        <dbReference type="ARBA" id="ARBA00022448"/>
    </source>
</evidence>
<dbReference type="RefSeq" id="WP_131917663.1">
    <property type="nucleotide sequence ID" value="NZ_QQSW01000017.1"/>
</dbReference>
<evidence type="ECO:0000256" key="4">
    <source>
        <dbReference type="ARBA" id="ARBA00022452"/>
    </source>
</evidence>
<dbReference type="Gene3D" id="1.20.1600.10">
    <property type="entry name" value="Outer membrane efflux proteins (OEP)"/>
    <property type="match status" value="1"/>
</dbReference>
<dbReference type="Pfam" id="PF02321">
    <property type="entry name" value="OEP"/>
    <property type="match status" value="1"/>
</dbReference>
<dbReference type="GO" id="GO:1990281">
    <property type="term" value="C:efflux pump complex"/>
    <property type="evidence" value="ECO:0007669"/>
    <property type="project" value="TreeGrafter"/>
</dbReference>
<keyword evidence="3" id="KW-0813">Transport</keyword>
<organism evidence="10 11">
    <name type="scientific">Chromatocurvus halotolerans</name>
    <dbReference type="NCBI Taxonomy" id="1132028"/>
    <lineage>
        <taxon>Bacteria</taxon>
        <taxon>Pseudomonadati</taxon>
        <taxon>Pseudomonadota</taxon>
        <taxon>Gammaproteobacteria</taxon>
        <taxon>Cellvibrionales</taxon>
        <taxon>Halieaceae</taxon>
        <taxon>Chromatocurvus</taxon>
    </lineage>
</organism>
<protein>
    <submittedName>
        <fullName evidence="10">Outer membrane protein TolC</fullName>
    </submittedName>
</protein>
<dbReference type="EMBL" id="SLWX01000013">
    <property type="protein sequence ID" value="TCO74514.1"/>
    <property type="molecule type" value="Genomic_DNA"/>
</dbReference>
<feature type="chain" id="PRO_5021026090" evidence="9">
    <location>
        <begin position="36"/>
        <end position="428"/>
    </location>
</feature>
<keyword evidence="8" id="KW-0175">Coiled coil</keyword>
<evidence type="ECO:0000313" key="10">
    <source>
        <dbReference type="EMBL" id="TCO74514.1"/>
    </source>
</evidence>
<dbReference type="OrthoDB" id="5607838at2"/>
<evidence type="ECO:0000256" key="1">
    <source>
        <dbReference type="ARBA" id="ARBA00004442"/>
    </source>
</evidence>
<reference evidence="10 11" key="1">
    <citation type="submission" date="2019-03" db="EMBL/GenBank/DDBJ databases">
        <title>Genomic Encyclopedia of Type Strains, Phase IV (KMG-IV): sequencing the most valuable type-strain genomes for metagenomic binning, comparative biology and taxonomic classification.</title>
        <authorList>
            <person name="Goeker M."/>
        </authorList>
    </citation>
    <scope>NUCLEOTIDE SEQUENCE [LARGE SCALE GENOMIC DNA]</scope>
    <source>
        <strain evidence="10 11">DSM 23344</strain>
    </source>
</reference>
<dbReference type="PANTHER" id="PTHR30026">
    <property type="entry name" value="OUTER MEMBRANE PROTEIN TOLC"/>
    <property type="match status" value="1"/>
</dbReference>
<evidence type="ECO:0000313" key="11">
    <source>
        <dbReference type="Proteomes" id="UP000294980"/>
    </source>
</evidence>
<dbReference type="SUPFAM" id="SSF56954">
    <property type="entry name" value="Outer membrane efflux proteins (OEP)"/>
    <property type="match status" value="1"/>
</dbReference>
<keyword evidence="5" id="KW-0812">Transmembrane</keyword>
<evidence type="ECO:0000256" key="8">
    <source>
        <dbReference type="SAM" id="Coils"/>
    </source>
</evidence>
<comment type="subcellular location">
    <subcellularLocation>
        <location evidence="1">Cell outer membrane</location>
    </subcellularLocation>
</comment>
<dbReference type="InterPro" id="IPR003423">
    <property type="entry name" value="OMP_efflux"/>
</dbReference>
<keyword evidence="4" id="KW-1134">Transmembrane beta strand</keyword>
<evidence type="ECO:0000256" key="9">
    <source>
        <dbReference type="SAM" id="SignalP"/>
    </source>
</evidence>
<dbReference type="InterPro" id="IPR051906">
    <property type="entry name" value="TolC-like"/>
</dbReference>
<dbReference type="GO" id="GO:0015288">
    <property type="term" value="F:porin activity"/>
    <property type="evidence" value="ECO:0007669"/>
    <property type="project" value="TreeGrafter"/>
</dbReference>
<feature type="coiled-coil region" evidence="8">
    <location>
        <begin position="194"/>
        <end position="221"/>
    </location>
</feature>
<dbReference type="PANTHER" id="PTHR30026:SF20">
    <property type="entry name" value="OUTER MEMBRANE PROTEIN TOLC"/>
    <property type="match status" value="1"/>
</dbReference>
<keyword evidence="6" id="KW-0472">Membrane</keyword>
<keyword evidence="11" id="KW-1185">Reference proteome</keyword>
<name>A0A4R2KM54_9GAMM</name>
<comment type="similarity">
    <text evidence="2">Belongs to the outer membrane factor (OMF) (TC 1.B.17) family.</text>
</comment>
<evidence type="ECO:0000256" key="5">
    <source>
        <dbReference type="ARBA" id="ARBA00022692"/>
    </source>
</evidence>
<evidence type="ECO:0000256" key="2">
    <source>
        <dbReference type="ARBA" id="ARBA00007613"/>
    </source>
</evidence>
<proteinExistence type="inferred from homology"/>
<dbReference type="AlphaFoldDB" id="A0A4R2KM54"/>
<evidence type="ECO:0000256" key="7">
    <source>
        <dbReference type="ARBA" id="ARBA00023237"/>
    </source>
</evidence>
<sequence>MNNPSHARPPIRCQTRKRIAPFLLTVFLLPTAASADLPGGLLTLDAAVRLARAAQEPALASHSARADALAHAAVADAQLPDPRFTSGLANVPVDSPALDGADMTQITLGLSQEFPAGDTLALRGQQRDAQSREQRALRQARERDIILSTREAWLNVFYHGRVRAVLEDSIRAVVELLDSLSARFATGSLHAQDMLRTELELDLLRDQLTAHQQRAENFRARLGRRIGADAYAAMPESLPEFTDLPEAGVLQERLTNHPLVQALDARIDASRSGVALAEASYRPAFSLQAGYGIRTELSDFASIGVGVSMPLFTDKRQDRRRLAALRNESAEQLDRHALLLDLNEQLQREASDWEHLSRRMALYQRVVEERARQTAEASVSTYASGQTDFAELIRAQLAQLDVQLTRLELARDRGIAWSRLIYLAGEQP</sequence>
<keyword evidence="7" id="KW-0998">Cell outer membrane</keyword>
<evidence type="ECO:0000256" key="6">
    <source>
        <dbReference type="ARBA" id="ARBA00023136"/>
    </source>
</evidence>
<gene>
    <name evidence="10" type="ORF">EV688_11368</name>
</gene>